<feature type="coiled-coil region" evidence="1">
    <location>
        <begin position="415"/>
        <end position="514"/>
    </location>
</feature>
<name>A0A8S5S9R7_9CAUD</name>
<organism evidence="3">
    <name type="scientific">Siphoviridae sp. ct6DP12</name>
    <dbReference type="NCBI Taxonomy" id="2827782"/>
    <lineage>
        <taxon>Viruses</taxon>
        <taxon>Duplodnaviria</taxon>
        <taxon>Heunggongvirae</taxon>
        <taxon>Uroviricota</taxon>
        <taxon>Caudoviricetes</taxon>
    </lineage>
</organism>
<reference evidence="3" key="1">
    <citation type="journal article" date="2021" name="Proc. Natl. Acad. Sci. U.S.A.">
        <title>A Catalog of Tens of Thousands of Viruses from Human Metagenomes Reveals Hidden Associations with Chronic Diseases.</title>
        <authorList>
            <person name="Tisza M.J."/>
            <person name="Buck C.B."/>
        </authorList>
    </citation>
    <scope>NUCLEOTIDE SEQUENCE</scope>
    <source>
        <strain evidence="3">Ct6DP12</strain>
    </source>
</reference>
<keyword evidence="2" id="KW-1133">Transmembrane helix</keyword>
<feature type="transmembrane region" description="Helical" evidence="2">
    <location>
        <begin position="228"/>
        <end position="248"/>
    </location>
</feature>
<dbReference type="EMBL" id="BK032559">
    <property type="protein sequence ID" value="DAF47796.1"/>
    <property type="molecule type" value="Genomic_DNA"/>
</dbReference>
<evidence type="ECO:0000256" key="1">
    <source>
        <dbReference type="SAM" id="Coils"/>
    </source>
</evidence>
<evidence type="ECO:0000313" key="3">
    <source>
        <dbReference type="EMBL" id="DAF47796.1"/>
    </source>
</evidence>
<keyword evidence="2" id="KW-0812">Transmembrane</keyword>
<keyword evidence="1" id="KW-0175">Coiled coil</keyword>
<proteinExistence type="predicted"/>
<sequence>MERINIAQVDIDVEALINKSAEVRQRIMEVSDQMKALKDALNKGGISVQEYTRQMALLQNAQRENQREQRAYDNLISSHIAVQHQTMRANNTLTGSIRELGTALAQNRRIYEDFTQAQRESAEGKALLETIHAQDEAYRELQRSIGVTQVDVGNYRQAILDALGDNQAFGTSMNGIVNSFNNVRVNVIALSTPFVNFVQTGRLAPAALNATAAATGNVSTGMKVLRGAIIATGIGALVVVLGSLIAYFTSTQEGINKVNKVLTPLKVVFQTLIGVVQNFGKYLLEAITHPKQMLIDLLDFLKGQFMNRLNGMIDIFKGIGKIITGDIKEGIKQVGEAAAQTVTGVENVVGKVKDAGKAMSDTIDEAVKRGQRIEEINQKLSSSEADFIQQTAELKQLFKEQNMIAEDTTKTFAEREEAAKKSIEIQKQINKLAEDRNGLEQELLNLKFASNDTSDADRAELARKKAELAEQAAARIEAITTQNNKVNTIRKAANDQANAQAKEAADKARAHLEEQLKWQKEAVEEYVKTNSAVAQSLQERLAIEEKGMQDRLALLDKEKANGLIKKNEYEKQKREIEESYLKISTDLSIEAVKKEAEQYEAQNKTKIDSETRLTAELIVQEQARQEAIYQKKVEALEKEKQLKQEAHDWDYNAEDAYQQQLQELREGYNEKAKELSKQQYEIEKEEKKAQQDLDFQDKLLTLQEQGATQWEIEEEQMRQNHEQEREALNELLASNQVSQEEYNKRLSILNRKQSQDEINLKRKTEESKLQLALGALSQAKQLFGEHTAVGKAAAVAEAMINTYLGITKALSAYPPPYNAIMAGVTGAMGMLNVKKIMETDVKYEKGGLLKGKSHNEGGIPFTVAGRGGFEAEGGEYIVNKRATAMYFPVLEAINRSVGYGSYNPVYMAAGGVIKQIPDAQIDYKEMMNAIKEGAMQGTQAGAYEGAMQGAFQGTQQGAFEGARAGSLEGSMQGAYEGATMGTTSGLTDSILRISDNERARQSASI</sequence>
<evidence type="ECO:0000256" key="2">
    <source>
        <dbReference type="SAM" id="Phobius"/>
    </source>
</evidence>
<feature type="coiled-coil region" evidence="1">
    <location>
        <begin position="13"/>
        <end position="78"/>
    </location>
</feature>
<accession>A0A8S5S9R7</accession>
<protein>
    <submittedName>
        <fullName evidence="3">Tail tape measure</fullName>
    </submittedName>
</protein>
<keyword evidence="2" id="KW-0472">Membrane</keyword>
<feature type="coiled-coil region" evidence="1">
    <location>
        <begin position="566"/>
        <end position="741"/>
    </location>
</feature>